<evidence type="ECO:0000313" key="2">
    <source>
        <dbReference type="Proteomes" id="UP001155483"/>
    </source>
</evidence>
<accession>A0A9X2Y0E9</accession>
<comment type="caution">
    <text evidence="1">The sequence shown here is derived from an EMBL/GenBank/DDBJ whole genome shotgun (WGS) entry which is preliminary data.</text>
</comment>
<reference evidence="1" key="1">
    <citation type="submission" date="2022-09" db="EMBL/GenBank/DDBJ databases">
        <authorList>
            <person name="Yuan C."/>
            <person name="Ke Z."/>
        </authorList>
    </citation>
    <scope>NUCLEOTIDE SEQUENCE</scope>
    <source>
        <strain evidence="1">LB-8</strain>
    </source>
</reference>
<sequence>MMKEEESHFDELVAYTLRIELQNNRVLIYRIDIENKQYLLGKLRTNSEGSEDNQPIQFLWFETFLNRHVIINTNEVVRITFSYDYLEQIENSNAYYDNFEVVEKDTSLISQETEEGESRMYVLEEAYLPQAIIYHKASAFEDDYTGNPQLFYSLDDGCLGIFSLELDGELPLRQFLNLIDNDGEECFIPLQQIIVMEFEGSLFYNGDQDEETLTDP</sequence>
<protein>
    <submittedName>
        <fullName evidence="1">Uncharacterized protein</fullName>
    </submittedName>
</protein>
<keyword evidence="2" id="KW-1185">Reference proteome</keyword>
<name>A0A9X2Y0E9_9BACT</name>
<dbReference type="Proteomes" id="UP001155483">
    <property type="component" value="Unassembled WGS sequence"/>
</dbReference>
<proteinExistence type="predicted"/>
<organism evidence="1 2">
    <name type="scientific">Paraflavisolibacter caeni</name>
    <dbReference type="NCBI Taxonomy" id="2982496"/>
    <lineage>
        <taxon>Bacteria</taxon>
        <taxon>Pseudomonadati</taxon>
        <taxon>Bacteroidota</taxon>
        <taxon>Chitinophagia</taxon>
        <taxon>Chitinophagales</taxon>
        <taxon>Chitinophagaceae</taxon>
        <taxon>Paraflavisolibacter</taxon>
    </lineage>
</organism>
<gene>
    <name evidence="1" type="ORF">OCK74_24690</name>
</gene>
<dbReference type="EMBL" id="JAOTIF010000032">
    <property type="protein sequence ID" value="MCU7552340.1"/>
    <property type="molecule type" value="Genomic_DNA"/>
</dbReference>
<reference evidence="1" key="2">
    <citation type="submission" date="2023-04" db="EMBL/GenBank/DDBJ databases">
        <title>Paracnuella aquatica gen. nov., sp. nov., a member of the family Chitinophagaceae isolated from a hot spring.</title>
        <authorList>
            <person name="Wang C."/>
        </authorList>
    </citation>
    <scope>NUCLEOTIDE SEQUENCE</scope>
    <source>
        <strain evidence="1">LB-8</strain>
    </source>
</reference>
<evidence type="ECO:0000313" key="1">
    <source>
        <dbReference type="EMBL" id="MCU7552340.1"/>
    </source>
</evidence>
<dbReference type="RefSeq" id="WP_279299775.1">
    <property type="nucleotide sequence ID" value="NZ_JAOTIF010000032.1"/>
</dbReference>
<dbReference type="AlphaFoldDB" id="A0A9X2Y0E9"/>